<comment type="caution">
    <text evidence="3">The sequence shown here is derived from an EMBL/GenBank/DDBJ whole genome shotgun (WGS) entry which is preliminary data.</text>
</comment>
<dbReference type="RefSeq" id="WP_235294871.1">
    <property type="nucleotide sequence ID" value="NZ_BSOH01000002.1"/>
</dbReference>
<keyword evidence="1" id="KW-0472">Membrane</keyword>
<gene>
    <name evidence="3" type="ORF">GCM10007940_06240</name>
</gene>
<reference evidence="3" key="1">
    <citation type="journal article" date="2014" name="Int. J. Syst. Evol. Microbiol.">
        <title>Complete genome sequence of Corynebacterium casei LMG S-19264T (=DSM 44701T), isolated from a smear-ripened cheese.</title>
        <authorList>
            <consortium name="US DOE Joint Genome Institute (JGI-PGF)"/>
            <person name="Walter F."/>
            <person name="Albersmeier A."/>
            <person name="Kalinowski J."/>
            <person name="Ruckert C."/>
        </authorList>
    </citation>
    <scope>NUCLEOTIDE SEQUENCE</scope>
    <source>
        <strain evidence="3">NBRC 108769</strain>
    </source>
</reference>
<keyword evidence="1" id="KW-1133">Transmembrane helix</keyword>
<sequence length="242" mass="27997">MIFRIALIFFLSLILKAEAKGNKQTYESAEALANFDSIIDVKIIELNNSIDTKITQLKEAKIDLLNTENLYFKEKATWHLTVLAILFAILPISIGFIEFFKHRLAKKYRELQEKLSQLESKTSPLNRMMEYNSLYIIHAIKPIIEELIDKVGTSYTSDIEKENDLDRVYQIFFDNEKCVNLFSTDLVEVNSSKQYLKNNGNADTVILLEIFKDRSKDTSVLKDIDDILGVIRRRVKNMTTNS</sequence>
<protein>
    <submittedName>
        <fullName evidence="3">Uncharacterized protein</fullName>
    </submittedName>
</protein>
<dbReference type="Proteomes" id="UP001156666">
    <property type="component" value="Unassembled WGS sequence"/>
</dbReference>
<dbReference type="EMBL" id="BSOH01000002">
    <property type="protein sequence ID" value="GLR16009.1"/>
    <property type="molecule type" value="Genomic_DNA"/>
</dbReference>
<evidence type="ECO:0000256" key="2">
    <source>
        <dbReference type="SAM" id="SignalP"/>
    </source>
</evidence>
<evidence type="ECO:0000256" key="1">
    <source>
        <dbReference type="SAM" id="Phobius"/>
    </source>
</evidence>
<accession>A0AA37SMB4</accession>
<reference evidence="3" key="2">
    <citation type="submission" date="2023-01" db="EMBL/GenBank/DDBJ databases">
        <title>Draft genome sequence of Portibacter lacus strain NBRC 108769.</title>
        <authorList>
            <person name="Sun Q."/>
            <person name="Mori K."/>
        </authorList>
    </citation>
    <scope>NUCLEOTIDE SEQUENCE</scope>
    <source>
        <strain evidence="3">NBRC 108769</strain>
    </source>
</reference>
<feature type="chain" id="PRO_5041444079" evidence="2">
    <location>
        <begin position="20"/>
        <end position="242"/>
    </location>
</feature>
<feature type="transmembrane region" description="Helical" evidence="1">
    <location>
        <begin position="78"/>
        <end position="100"/>
    </location>
</feature>
<organism evidence="3 4">
    <name type="scientific">Portibacter lacus</name>
    <dbReference type="NCBI Taxonomy" id="1099794"/>
    <lineage>
        <taxon>Bacteria</taxon>
        <taxon>Pseudomonadati</taxon>
        <taxon>Bacteroidota</taxon>
        <taxon>Saprospiria</taxon>
        <taxon>Saprospirales</taxon>
        <taxon>Haliscomenobacteraceae</taxon>
        <taxon>Portibacter</taxon>
    </lineage>
</organism>
<feature type="signal peptide" evidence="2">
    <location>
        <begin position="1"/>
        <end position="19"/>
    </location>
</feature>
<keyword evidence="1" id="KW-0812">Transmembrane</keyword>
<keyword evidence="4" id="KW-1185">Reference proteome</keyword>
<name>A0AA37SMB4_9BACT</name>
<proteinExistence type="predicted"/>
<evidence type="ECO:0000313" key="4">
    <source>
        <dbReference type="Proteomes" id="UP001156666"/>
    </source>
</evidence>
<dbReference type="AlphaFoldDB" id="A0AA37SMB4"/>
<evidence type="ECO:0000313" key="3">
    <source>
        <dbReference type="EMBL" id="GLR16009.1"/>
    </source>
</evidence>
<keyword evidence="2" id="KW-0732">Signal</keyword>